<dbReference type="InterPro" id="IPR002156">
    <property type="entry name" value="RNaseH_domain"/>
</dbReference>
<dbReference type="Gene3D" id="3.30.420.10">
    <property type="entry name" value="Ribonuclease H-like superfamily/Ribonuclease H"/>
    <property type="match status" value="1"/>
</dbReference>
<dbReference type="InterPro" id="IPR036397">
    <property type="entry name" value="RNaseH_sf"/>
</dbReference>
<reference evidence="2 3" key="1">
    <citation type="journal article" date="2020" name="Nature">
        <title>Bacterial chemolithoautotrophy via manganese oxidation.</title>
        <authorList>
            <person name="Yu H."/>
            <person name="Leadbetter J.R."/>
        </authorList>
    </citation>
    <scope>NUCLEOTIDE SEQUENCE [LARGE SCALE GENOMIC DNA]</scope>
    <source>
        <strain evidence="2 3">Mn-1</strain>
    </source>
</reference>
<dbReference type="GO" id="GO:0003676">
    <property type="term" value="F:nucleic acid binding"/>
    <property type="evidence" value="ECO:0007669"/>
    <property type="project" value="InterPro"/>
</dbReference>
<dbReference type="Proteomes" id="UP000534783">
    <property type="component" value="Unassembled WGS sequence"/>
</dbReference>
<name>A0A7X6I9N9_9BACT</name>
<dbReference type="Pfam" id="PF13456">
    <property type="entry name" value="RVT_3"/>
    <property type="match status" value="1"/>
</dbReference>
<evidence type="ECO:0000259" key="1">
    <source>
        <dbReference type="PROSITE" id="PS50879"/>
    </source>
</evidence>
<dbReference type="FunFam" id="3.30.420.10:FF:000076">
    <property type="entry name" value="RBR-type E3 ubiquitin transferase"/>
    <property type="match status" value="1"/>
</dbReference>
<dbReference type="InterPro" id="IPR012337">
    <property type="entry name" value="RNaseH-like_sf"/>
</dbReference>
<comment type="caution">
    <text evidence="2">The sequence shown here is derived from an EMBL/GenBank/DDBJ whole genome shotgun (WGS) entry which is preliminary data.</text>
</comment>
<evidence type="ECO:0000313" key="3">
    <source>
        <dbReference type="Proteomes" id="UP000534783"/>
    </source>
</evidence>
<sequence>MAKLSIYTDGASRNNPGEASIGVVIKNERAETIETLSEYLGIATNNVAEYTALIRALEEARKHRPQEIDFYLDSQLVVRQMTGEYKVKHPGIIPLVQKAQQLRRQWPEGAVRFHYIPRRENSEADALANEAIDKNTKRV</sequence>
<dbReference type="EMBL" id="VTOW01000001">
    <property type="protein sequence ID" value="NKE69621.1"/>
    <property type="molecule type" value="Genomic_DNA"/>
</dbReference>
<dbReference type="PROSITE" id="PS50879">
    <property type="entry name" value="RNASE_H_1"/>
    <property type="match status" value="1"/>
</dbReference>
<feature type="domain" description="RNase H type-1" evidence="1">
    <location>
        <begin position="1"/>
        <end position="133"/>
    </location>
</feature>
<accession>A0A7X6I9N9</accession>
<dbReference type="SUPFAM" id="SSF53098">
    <property type="entry name" value="Ribonuclease H-like"/>
    <property type="match status" value="1"/>
</dbReference>
<dbReference type="AlphaFoldDB" id="A0A7X6I9N9"/>
<organism evidence="2 3">
    <name type="scientific">Candidatus Manganitrophus noduliformans</name>
    <dbReference type="NCBI Taxonomy" id="2606439"/>
    <lineage>
        <taxon>Bacteria</taxon>
        <taxon>Pseudomonadati</taxon>
        <taxon>Nitrospirota</taxon>
        <taxon>Nitrospiria</taxon>
        <taxon>Candidatus Troglogloeales</taxon>
        <taxon>Candidatus Manganitrophaceae</taxon>
        <taxon>Candidatus Manganitrophus</taxon>
    </lineage>
</organism>
<dbReference type="GO" id="GO:0004523">
    <property type="term" value="F:RNA-DNA hybrid ribonuclease activity"/>
    <property type="evidence" value="ECO:0007669"/>
    <property type="project" value="InterPro"/>
</dbReference>
<protein>
    <submittedName>
        <fullName evidence="2">Ribonuclease HI family protein</fullName>
    </submittedName>
</protein>
<dbReference type="PANTHER" id="PTHR46387">
    <property type="entry name" value="POLYNUCLEOTIDYL TRANSFERASE, RIBONUCLEASE H-LIKE SUPERFAMILY PROTEIN"/>
    <property type="match status" value="1"/>
</dbReference>
<proteinExistence type="predicted"/>
<dbReference type="CDD" id="cd09279">
    <property type="entry name" value="RNase_HI_like"/>
    <property type="match status" value="1"/>
</dbReference>
<dbReference type="PANTHER" id="PTHR46387:SF2">
    <property type="entry name" value="RIBONUCLEASE HI"/>
    <property type="match status" value="1"/>
</dbReference>
<dbReference type="RefSeq" id="WP_168057913.1">
    <property type="nucleotide sequence ID" value="NZ_VTOW01000001.1"/>
</dbReference>
<evidence type="ECO:0000313" key="2">
    <source>
        <dbReference type="EMBL" id="NKE69621.1"/>
    </source>
</evidence>
<gene>
    <name evidence="2" type="ORF">MNODULE_02515</name>
</gene>
<keyword evidence="3" id="KW-1185">Reference proteome</keyword>